<evidence type="ECO:0000256" key="2">
    <source>
        <dbReference type="SAM" id="Phobius"/>
    </source>
</evidence>
<feature type="compositionally biased region" description="Polar residues" evidence="1">
    <location>
        <begin position="35"/>
        <end position="63"/>
    </location>
</feature>
<feature type="transmembrane region" description="Helical" evidence="2">
    <location>
        <begin position="346"/>
        <end position="368"/>
    </location>
</feature>
<keyword evidence="2" id="KW-1133">Transmembrane helix</keyword>
<feature type="compositionally biased region" description="Low complexity" evidence="1">
    <location>
        <begin position="309"/>
        <end position="324"/>
    </location>
</feature>
<keyword evidence="2" id="KW-0472">Membrane</keyword>
<feature type="compositionally biased region" description="Polar residues" evidence="1">
    <location>
        <begin position="606"/>
        <end position="617"/>
    </location>
</feature>
<sequence length="661" mass="70883">MYHLLDKAHHLQREEPLSQKIYHAKILPTDEQNRSDTLSSSSSAGEHNDNGLSQETPSYNTQSVGPLQQLLRAEDVHQSTDALLEEHGKRASRRATPLLLRRQNSLSSPVSQTRDGNDGEQFKPLGETRAGLNWLHPNFKQLISPIQFSPLAGANPPASSNDPVTPPTEDEDEDDPSAHAPGPGPAPPGARHFSNGNPAPPPAARPPSSIDRAPQPPPSSSSSGSGAPPSPPVSTRPVIQQRPIRVQPLPIDDTPPTVTSVNAEQPTGIPNANGAPRFSGPFSIVNSSSVVVAVPTRLPQPVPPASGAVNNTSSVPNSNSYGSSQTNTTHPNSHHGERSTGEIPTLVAIILPIGLVLIGAALVAYRVIQRGRRFTVHRISGDSQLIIPGAGGFDHHPGPPHQMENVSEKHRIWKRSQSPYGFEDDLNNFGVRRESRLCPPLPSLNSLASPTVPVSSAIVVNNNPSFCSEPAITIADSCVSGGVPCRMNCVVARTFVPTMSDELAIDIGDRVVVYMLFDDGWCLGENLDFEKHEISEGHSRTGVLPQDCLTGLKRTTLSETSEGGSIVESSWRTAGSESGLVAPSTHQLQPLPSSQEILNVPDHSSRFPQLQQAQPRNQEPIYKPERGSSLLGDRETQLYLELDHALAYNNESSGRPSMGGN</sequence>
<feature type="compositionally biased region" description="Polar residues" evidence="1">
    <location>
        <begin position="102"/>
        <end position="114"/>
    </location>
</feature>
<feature type="compositionally biased region" description="Polar residues" evidence="1">
    <location>
        <begin position="256"/>
        <end position="270"/>
    </location>
</feature>
<dbReference type="AlphaFoldDB" id="A0A2N5STF4"/>
<dbReference type="STRING" id="200324.A0A2N5STF4"/>
<evidence type="ECO:0000313" key="4">
    <source>
        <dbReference type="Proteomes" id="UP000235388"/>
    </source>
</evidence>
<dbReference type="SUPFAM" id="SSF50044">
    <property type="entry name" value="SH3-domain"/>
    <property type="match status" value="1"/>
</dbReference>
<keyword evidence="2" id="KW-0812">Transmembrane</keyword>
<reference evidence="3 4" key="1">
    <citation type="submission" date="2017-11" db="EMBL/GenBank/DDBJ databases">
        <title>De novo assembly and phasing of dikaryotic genomes from two isolates of Puccinia coronata f. sp. avenae, the causal agent of oat crown rust.</title>
        <authorList>
            <person name="Miller M.E."/>
            <person name="Zhang Y."/>
            <person name="Omidvar V."/>
            <person name="Sperschneider J."/>
            <person name="Schwessinger B."/>
            <person name="Raley C."/>
            <person name="Palmer J.M."/>
            <person name="Garnica D."/>
            <person name="Upadhyaya N."/>
            <person name="Rathjen J."/>
            <person name="Taylor J.M."/>
            <person name="Park R.F."/>
            <person name="Dodds P.N."/>
            <person name="Hirsch C.D."/>
            <person name="Kianian S.F."/>
            <person name="Figueroa M."/>
        </authorList>
    </citation>
    <scope>NUCLEOTIDE SEQUENCE [LARGE SCALE GENOMIC DNA]</scope>
    <source>
        <strain evidence="3">12NC29</strain>
    </source>
</reference>
<dbReference type="Gene3D" id="2.30.30.40">
    <property type="entry name" value="SH3 Domains"/>
    <property type="match status" value="1"/>
</dbReference>
<gene>
    <name evidence="3" type="ORF">PCANC_11727</name>
</gene>
<evidence type="ECO:0008006" key="5">
    <source>
        <dbReference type="Google" id="ProtNLM"/>
    </source>
</evidence>
<comment type="caution">
    <text evidence="3">The sequence shown here is derived from an EMBL/GenBank/DDBJ whole genome shotgun (WGS) entry which is preliminary data.</text>
</comment>
<dbReference type="Proteomes" id="UP000235388">
    <property type="component" value="Unassembled WGS sequence"/>
</dbReference>
<proteinExistence type="predicted"/>
<feature type="region of interest" description="Disordered" evidence="1">
    <location>
        <begin position="85"/>
        <end position="125"/>
    </location>
</feature>
<protein>
    <recommendedName>
        <fullName evidence="5">SH3 domain-containing protein</fullName>
    </recommendedName>
</protein>
<accession>A0A2N5STF4</accession>
<dbReference type="OrthoDB" id="5340910at2759"/>
<feature type="region of interest" description="Disordered" evidence="1">
    <location>
        <begin position="606"/>
        <end position="633"/>
    </location>
</feature>
<organism evidence="3 4">
    <name type="scientific">Puccinia coronata f. sp. avenae</name>
    <dbReference type="NCBI Taxonomy" id="200324"/>
    <lineage>
        <taxon>Eukaryota</taxon>
        <taxon>Fungi</taxon>
        <taxon>Dikarya</taxon>
        <taxon>Basidiomycota</taxon>
        <taxon>Pucciniomycotina</taxon>
        <taxon>Pucciniomycetes</taxon>
        <taxon>Pucciniales</taxon>
        <taxon>Pucciniaceae</taxon>
        <taxon>Puccinia</taxon>
    </lineage>
</organism>
<evidence type="ECO:0000313" key="3">
    <source>
        <dbReference type="EMBL" id="PLW16516.1"/>
    </source>
</evidence>
<dbReference type="InterPro" id="IPR036028">
    <property type="entry name" value="SH3-like_dom_sf"/>
</dbReference>
<feature type="region of interest" description="Disordered" evidence="1">
    <location>
        <begin position="301"/>
        <end position="339"/>
    </location>
</feature>
<keyword evidence="4" id="KW-1185">Reference proteome</keyword>
<feature type="region of interest" description="Disordered" evidence="1">
    <location>
        <begin position="149"/>
        <end position="274"/>
    </location>
</feature>
<feature type="compositionally biased region" description="Basic and acidic residues" evidence="1">
    <location>
        <begin position="622"/>
        <end position="633"/>
    </location>
</feature>
<name>A0A2N5STF4_9BASI</name>
<dbReference type="EMBL" id="PGCJ01000868">
    <property type="protein sequence ID" value="PLW16516.1"/>
    <property type="molecule type" value="Genomic_DNA"/>
</dbReference>
<feature type="region of interest" description="Disordered" evidence="1">
    <location>
        <begin position="26"/>
        <end position="63"/>
    </location>
</feature>
<evidence type="ECO:0000256" key="1">
    <source>
        <dbReference type="SAM" id="MobiDB-lite"/>
    </source>
</evidence>